<dbReference type="AlphaFoldDB" id="A0A418VD73"/>
<evidence type="ECO:0000313" key="4">
    <source>
        <dbReference type="Proteomes" id="UP000285523"/>
    </source>
</evidence>
<dbReference type="InterPro" id="IPR011990">
    <property type="entry name" value="TPR-like_helical_dom_sf"/>
</dbReference>
<dbReference type="EMBL" id="QYYD01000012">
    <property type="protein sequence ID" value="RJF74099.1"/>
    <property type="molecule type" value="Genomic_DNA"/>
</dbReference>
<gene>
    <name evidence="3" type="ORF">D4Q52_13110</name>
</gene>
<keyword evidence="1" id="KW-0802">TPR repeat</keyword>
<comment type="caution">
    <text evidence="3">The sequence shown here is derived from an EMBL/GenBank/DDBJ whole genome shotgun (WGS) entry which is preliminary data.</text>
</comment>
<reference evidence="3 4" key="1">
    <citation type="submission" date="2018-09" db="EMBL/GenBank/DDBJ databases">
        <title>Draft genome sequence of Rhodopseudomonas palustris 2.1.18.</title>
        <authorList>
            <person name="Robertson S.L."/>
            <person name="Meyer T.E."/>
            <person name="Kyndt J.A."/>
        </authorList>
    </citation>
    <scope>NUCLEOTIDE SEQUENCE [LARGE SCALE GENOMIC DNA]</scope>
    <source>
        <strain evidence="3 4">2.1.18</strain>
    </source>
</reference>
<accession>A0A418VD73</accession>
<organism evidence="3 4">
    <name type="scientific">Rhodopseudomonas palustris</name>
    <dbReference type="NCBI Taxonomy" id="1076"/>
    <lineage>
        <taxon>Bacteria</taxon>
        <taxon>Pseudomonadati</taxon>
        <taxon>Pseudomonadota</taxon>
        <taxon>Alphaproteobacteria</taxon>
        <taxon>Hyphomicrobiales</taxon>
        <taxon>Nitrobacteraceae</taxon>
        <taxon>Rhodopseudomonas</taxon>
    </lineage>
</organism>
<dbReference type="PROSITE" id="PS50005">
    <property type="entry name" value="TPR"/>
    <property type="match status" value="1"/>
</dbReference>
<evidence type="ECO:0000313" key="3">
    <source>
        <dbReference type="EMBL" id="RJF74099.1"/>
    </source>
</evidence>
<evidence type="ECO:0000256" key="2">
    <source>
        <dbReference type="SAM" id="MobiDB-lite"/>
    </source>
</evidence>
<name>A0A418VD73_RHOPL</name>
<proteinExistence type="predicted"/>
<dbReference type="Gene3D" id="1.25.40.10">
    <property type="entry name" value="Tetratricopeptide repeat domain"/>
    <property type="match status" value="1"/>
</dbReference>
<dbReference type="Proteomes" id="UP000285523">
    <property type="component" value="Unassembled WGS sequence"/>
</dbReference>
<protein>
    <submittedName>
        <fullName evidence="3">Uncharacterized protein</fullName>
    </submittedName>
</protein>
<dbReference type="SUPFAM" id="SSF48452">
    <property type="entry name" value="TPR-like"/>
    <property type="match status" value="1"/>
</dbReference>
<dbReference type="InterPro" id="IPR019734">
    <property type="entry name" value="TPR_rpt"/>
</dbReference>
<feature type="region of interest" description="Disordered" evidence="2">
    <location>
        <begin position="429"/>
        <end position="451"/>
    </location>
</feature>
<sequence length="451" mass="48975">MFSAWLLHPYFDLEPTPFGPLHARCVEHGWRAFDDLELPRFTPQRALAPGFRVQLARTTGQRSPVIRPHDLPARLRSERWGKLCGAIDGWNALLPEKRVRLAFLLHSLCFYSQLIDLVDGREDHGLGADPVALELDLLCASARYIAAVPKQISDYHDADLSKLERIAGDSRAEPRTRFNSTAKVFVHKAKTRADTSELVRWGARFEACLGPAVADMDEFSANLHISRFYRGMGFLPQRAGDAAAVARAMGLAEDYAFRMRPVTPAQQVLFKENLHALMQSRAKEAAWAGDLDLALTRALQVIEFDPCDSMAWLELGQLHRRRKSWPKAAEAFAVAAMLGPPAAAVGRHLVGVCLSKIGLDLLAALFFRDALEADPLGISPRRAIENLPDAPVLVALKEWLGSQGAGPVDGDSAGGMDIGRASVAAKARGAPKPSASAGLGADGGCDFAPPG</sequence>
<evidence type="ECO:0000256" key="1">
    <source>
        <dbReference type="PROSITE-ProRule" id="PRU00339"/>
    </source>
</evidence>
<feature type="repeat" description="TPR" evidence="1">
    <location>
        <begin position="309"/>
        <end position="342"/>
    </location>
</feature>